<evidence type="ECO:0000259" key="7">
    <source>
        <dbReference type="PROSITE" id="PS51915"/>
    </source>
</evidence>
<feature type="binding site" evidence="5">
    <location>
        <position position="195"/>
    </location>
    <ligand>
        <name>Zn(2+)</name>
        <dbReference type="ChEBI" id="CHEBI:29105"/>
    </ligand>
</feature>
<organism evidence="8 9">
    <name type="scientific">Diabrotica virgifera virgifera</name>
    <name type="common">western corn rootworm</name>
    <dbReference type="NCBI Taxonomy" id="50390"/>
    <lineage>
        <taxon>Eukaryota</taxon>
        <taxon>Metazoa</taxon>
        <taxon>Ecdysozoa</taxon>
        <taxon>Arthropoda</taxon>
        <taxon>Hexapoda</taxon>
        <taxon>Insecta</taxon>
        <taxon>Pterygota</taxon>
        <taxon>Neoptera</taxon>
        <taxon>Endopterygota</taxon>
        <taxon>Coleoptera</taxon>
        <taxon>Polyphaga</taxon>
        <taxon>Cucujiformia</taxon>
        <taxon>Chrysomeloidea</taxon>
        <taxon>Chrysomelidae</taxon>
        <taxon>Galerucinae</taxon>
        <taxon>Diabroticina</taxon>
        <taxon>Diabroticites</taxon>
        <taxon>Diabrotica</taxon>
    </lineage>
</organism>
<dbReference type="Proteomes" id="UP001652700">
    <property type="component" value="Unplaced"/>
</dbReference>
<evidence type="ECO:0000256" key="6">
    <source>
        <dbReference type="SAM" id="MobiDB-lite"/>
    </source>
</evidence>
<dbReference type="SUPFAM" id="SSF57716">
    <property type="entry name" value="Glucocorticoid receptor-like (DNA-binding domain)"/>
    <property type="match status" value="2"/>
</dbReference>
<evidence type="ECO:0000256" key="4">
    <source>
        <dbReference type="ARBA" id="ARBA00023125"/>
    </source>
</evidence>
<evidence type="ECO:0000313" key="9">
    <source>
        <dbReference type="Proteomes" id="UP001652700"/>
    </source>
</evidence>
<keyword evidence="2 5" id="KW-0863">Zinc-finger</keyword>
<feature type="binding site" evidence="5">
    <location>
        <position position="147"/>
    </location>
    <ligand>
        <name>Zn(2+)</name>
        <dbReference type="ChEBI" id="CHEBI:29105"/>
    </ligand>
</feature>
<accession>A0ABM5JXQ9</accession>
<dbReference type="SMART" id="SM00980">
    <property type="entry name" value="THAP"/>
    <property type="match status" value="1"/>
</dbReference>
<dbReference type="Gene3D" id="3.40.1800.20">
    <property type="match status" value="1"/>
</dbReference>
<dbReference type="EnsemblMetazoa" id="XM_050646765.1">
    <property type="protein sequence ID" value="XP_050502722.1"/>
    <property type="gene ID" value="LOC126882000"/>
</dbReference>
<dbReference type="RefSeq" id="XP_050502722.1">
    <property type="nucleotide sequence ID" value="XM_050646765.1"/>
</dbReference>
<feature type="compositionally biased region" description="Basic and acidic residues" evidence="6">
    <location>
        <begin position="291"/>
        <end position="301"/>
    </location>
</feature>
<dbReference type="PROSITE" id="PS51915">
    <property type="entry name" value="ZAD"/>
    <property type="match status" value="1"/>
</dbReference>
<keyword evidence="3 5" id="KW-0862">Zinc</keyword>
<protein>
    <recommendedName>
        <fullName evidence="7">ZAD domain-containing protein</fullName>
    </recommendedName>
</protein>
<proteinExistence type="predicted"/>
<dbReference type="GeneID" id="126882000"/>
<evidence type="ECO:0000256" key="2">
    <source>
        <dbReference type="ARBA" id="ARBA00022771"/>
    </source>
</evidence>
<feature type="domain" description="ZAD" evidence="7">
    <location>
        <begin position="145"/>
        <end position="222"/>
    </location>
</feature>
<dbReference type="InterPro" id="IPR006612">
    <property type="entry name" value="THAP_Znf"/>
</dbReference>
<feature type="binding site" evidence="5">
    <location>
        <position position="198"/>
    </location>
    <ligand>
        <name>Zn(2+)</name>
        <dbReference type="ChEBI" id="CHEBI:29105"/>
    </ligand>
</feature>
<evidence type="ECO:0000256" key="1">
    <source>
        <dbReference type="ARBA" id="ARBA00022723"/>
    </source>
</evidence>
<feature type="compositionally biased region" description="Basic and acidic residues" evidence="6">
    <location>
        <begin position="255"/>
        <end position="264"/>
    </location>
</feature>
<keyword evidence="1 5" id="KW-0479">Metal-binding</keyword>
<evidence type="ECO:0000256" key="3">
    <source>
        <dbReference type="ARBA" id="ARBA00022833"/>
    </source>
</evidence>
<evidence type="ECO:0000313" key="8">
    <source>
        <dbReference type="EnsemblMetazoa" id="XP_050502722.1"/>
    </source>
</evidence>
<evidence type="ECO:0000256" key="5">
    <source>
        <dbReference type="PROSITE-ProRule" id="PRU01263"/>
    </source>
</evidence>
<keyword evidence="9" id="KW-1185">Reference proteome</keyword>
<keyword evidence="4" id="KW-0238">DNA-binding</keyword>
<reference evidence="8" key="1">
    <citation type="submission" date="2025-05" db="UniProtKB">
        <authorList>
            <consortium name="EnsemblMetazoa"/>
        </authorList>
    </citation>
    <scope>IDENTIFICATION</scope>
</reference>
<feature type="region of interest" description="Disordered" evidence="6">
    <location>
        <begin position="291"/>
        <end position="314"/>
    </location>
</feature>
<feature type="binding site" evidence="5">
    <location>
        <position position="150"/>
    </location>
    <ligand>
        <name>Zn(2+)</name>
        <dbReference type="ChEBI" id="CHEBI:29105"/>
    </ligand>
</feature>
<dbReference type="InterPro" id="IPR012934">
    <property type="entry name" value="Znf_AD"/>
</dbReference>
<dbReference type="Pfam" id="PF07776">
    <property type="entry name" value="zf-AD"/>
    <property type="match status" value="1"/>
</dbReference>
<dbReference type="Pfam" id="PF05485">
    <property type="entry name" value="THAP"/>
    <property type="match status" value="1"/>
</dbReference>
<name>A0ABM5JXQ9_DIAVI</name>
<sequence>MNDTCFVPNCKNTVGIAFPEEPEIREKWIETLGLQHLQPEPSSFVCLDHFQEDENKDLQLTAANVNHYNDNQEKIYMKKEHDLEKPSDTDKDEYVERYDDTEDEDDINENIQINFVQDESNDAPSQISHYNTRESQNRDSRVVTALCRLCLRLRSDLKNIFVEEIEEGVHIVFAILACVHPIEISYEDPLPKNICSDCLETLKICFNFRSTCLKNDKIQKRSLPKLLPKLLPKPQPVSATKRKKRKNVVSESDEMDSKAEEANNKKKRESVTETDGCAYDELEAISEFLVKKDNPNKENSKGKAVKAKGNSQKPLDSLEEELRKVLEGTLSEEQASAENIIIHIEDDDEEVSDDDGRSVTASDDVVTEEGSSTDLYKSTTGIFTGTSVSYLSDSEFCMVGQYLFEYRLVKGNLRKIRCLLPSCPAQGLQEKPEGSLTYNKEVHIYVAHNHSPPNEAEQTKQMFFYVMKRKMQSDKTLKFKHVYDDICARDPHIQKLIPLRNVVNEICRHQVPPHKTSPIQSFDELYNQIEDDSYYKLQFTNNGVQFFQEKFTSEDNAKAIVFANLETIQMLSESDLMYIDASFRIETDEPFCYQLVTVLVWVEHSYYPIMYAIVNYKTQDIYKKIFEYLHDQLAPKLRPDEIVTEYEANLYYALGEIYVDSSIGGSVFYFTQNIYKKICSLNLAKDLETNNFFRNIYHLLLMLPLLPVNTIVDAFNNIQTQAIDLKIESLTLDLFNHIQAEWIDKVTPDLFCVHRLENRINENVIAPFKKLRDYMMLTKGKTRRCADIITLIEKLIELENFLHITYSTPNKKSFARDLSSAQKKNVLKAWMFIENHPKINVHNFFSRVLGYIKCMENQMWIWGFYKYDGEPTEELINASNFSIIASEDLSQEDDQDITEVEEEIVEQDGDERPSILMEAVLDENGKYVLKPREEIEHQEMS</sequence>
<feature type="region of interest" description="Disordered" evidence="6">
    <location>
        <begin position="229"/>
        <end position="273"/>
    </location>
</feature>
<dbReference type="SMART" id="SM00868">
    <property type="entry name" value="zf-AD"/>
    <property type="match status" value="1"/>
</dbReference>